<dbReference type="Proteomes" id="UP000579281">
    <property type="component" value="Unassembled WGS sequence"/>
</dbReference>
<sequence>MQGMLDYLKKNEYENVYMIRGMVHSIRDFRYEISYDENHHIDGIVAIWETEKGATLRGNSVFCSKWFDRLYGEYNLYELEVAFAEEKLIEFDSKIPKGSVTYNLIMVYTSENQPINEGFIEYRRIDKMEWYEMARRFKERYDKEFIEFEPDNMEWLCVYKEGEVIATICIEKVDPNLAMISSFYVIPGLRQQGIGTGLLNSVLRDFGDHKLMLFVDSENTGAMKLYEKLGFKAYKKVINIEI</sequence>
<dbReference type="Pfam" id="PF00583">
    <property type="entry name" value="Acetyltransf_1"/>
    <property type="match status" value="1"/>
</dbReference>
<dbReference type="CDD" id="cd04301">
    <property type="entry name" value="NAT_SF"/>
    <property type="match status" value="1"/>
</dbReference>
<keyword evidence="2" id="KW-0687">Ribonucleoprotein</keyword>
<keyword evidence="3" id="KW-1185">Reference proteome</keyword>
<dbReference type="Gene3D" id="3.40.630.30">
    <property type="match status" value="1"/>
</dbReference>
<dbReference type="InterPro" id="IPR000182">
    <property type="entry name" value="GNAT_dom"/>
</dbReference>
<keyword evidence="2" id="KW-0689">Ribosomal protein</keyword>
<proteinExistence type="predicted"/>
<dbReference type="PROSITE" id="PS51186">
    <property type="entry name" value="GNAT"/>
    <property type="match status" value="1"/>
</dbReference>
<dbReference type="RefSeq" id="WP_184311696.1">
    <property type="nucleotide sequence ID" value="NZ_JACHEN010000021.1"/>
</dbReference>
<evidence type="ECO:0000313" key="3">
    <source>
        <dbReference type="Proteomes" id="UP000579281"/>
    </source>
</evidence>
<reference evidence="2 3" key="1">
    <citation type="submission" date="2020-08" db="EMBL/GenBank/DDBJ databases">
        <title>Genomic Encyclopedia of Type Strains, Phase IV (KMG-IV): sequencing the most valuable type-strain genomes for metagenomic binning, comparative biology and taxonomic classification.</title>
        <authorList>
            <person name="Goeker M."/>
        </authorList>
    </citation>
    <scope>NUCLEOTIDE SEQUENCE [LARGE SCALE GENOMIC DNA]</scope>
    <source>
        <strain evidence="2 3">DSM 103526</strain>
    </source>
</reference>
<evidence type="ECO:0000313" key="2">
    <source>
        <dbReference type="EMBL" id="MBB6217187.1"/>
    </source>
</evidence>
<accession>A0A841KUW5</accession>
<gene>
    <name evidence="2" type="ORF">HNQ80_003306</name>
</gene>
<dbReference type="SUPFAM" id="SSF55729">
    <property type="entry name" value="Acyl-CoA N-acyltransferases (Nat)"/>
    <property type="match status" value="1"/>
</dbReference>
<dbReference type="EMBL" id="JACHEN010000021">
    <property type="protein sequence ID" value="MBB6217187.1"/>
    <property type="molecule type" value="Genomic_DNA"/>
</dbReference>
<dbReference type="InterPro" id="IPR016181">
    <property type="entry name" value="Acyl_CoA_acyltransferase"/>
</dbReference>
<feature type="domain" description="N-acetyltransferase" evidence="1">
    <location>
        <begin position="117"/>
        <end position="242"/>
    </location>
</feature>
<dbReference type="AlphaFoldDB" id="A0A841KUW5"/>
<name>A0A841KUW5_9FIRM</name>
<dbReference type="GO" id="GO:0016747">
    <property type="term" value="F:acyltransferase activity, transferring groups other than amino-acyl groups"/>
    <property type="evidence" value="ECO:0007669"/>
    <property type="project" value="InterPro"/>
</dbReference>
<dbReference type="GO" id="GO:0005840">
    <property type="term" value="C:ribosome"/>
    <property type="evidence" value="ECO:0007669"/>
    <property type="project" value="UniProtKB-KW"/>
</dbReference>
<comment type="caution">
    <text evidence="2">The sequence shown here is derived from an EMBL/GenBank/DDBJ whole genome shotgun (WGS) entry which is preliminary data.</text>
</comment>
<organism evidence="2 3">
    <name type="scientific">Anaerosolibacter carboniphilus</name>
    <dbReference type="NCBI Taxonomy" id="1417629"/>
    <lineage>
        <taxon>Bacteria</taxon>
        <taxon>Bacillati</taxon>
        <taxon>Bacillota</taxon>
        <taxon>Clostridia</taxon>
        <taxon>Peptostreptococcales</taxon>
        <taxon>Thermotaleaceae</taxon>
        <taxon>Anaerosolibacter</taxon>
    </lineage>
</organism>
<evidence type="ECO:0000259" key="1">
    <source>
        <dbReference type="PROSITE" id="PS51186"/>
    </source>
</evidence>
<protein>
    <submittedName>
        <fullName evidence="2">Ribosomal protein S18 acetylase RimI-like enzyme</fullName>
    </submittedName>
</protein>